<dbReference type="Pfam" id="PF03481">
    <property type="entry name" value="Sua5_C"/>
    <property type="match status" value="1"/>
</dbReference>
<dbReference type="EC" id="2.7.7.87" evidence="3 13"/>
<comment type="catalytic activity">
    <reaction evidence="12 13">
        <text>L-threonine + hydrogencarbonate + ATP = L-threonylcarbamoyladenylate + diphosphate + H2O</text>
        <dbReference type="Rhea" id="RHEA:36407"/>
        <dbReference type="ChEBI" id="CHEBI:15377"/>
        <dbReference type="ChEBI" id="CHEBI:17544"/>
        <dbReference type="ChEBI" id="CHEBI:30616"/>
        <dbReference type="ChEBI" id="CHEBI:33019"/>
        <dbReference type="ChEBI" id="CHEBI:57926"/>
        <dbReference type="ChEBI" id="CHEBI:73682"/>
        <dbReference type="EC" id="2.7.7.87"/>
    </reaction>
</comment>
<evidence type="ECO:0000259" key="15">
    <source>
        <dbReference type="PROSITE" id="PS51163"/>
    </source>
</evidence>
<dbReference type="HOGENOM" id="CLU_031397_0_2_4"/>
<dbReference type="InterPro" id="IPR038385">
    <property type="entry name" value="Sua5/YwlC_C"/>
</dbReference>
<protein>
    <recommendedName>
        <fullName evidence="4 13">Threonylcarbamoyl-AMP synthase</fullName>
        <shortName evidence="13">TC-AMP synthase</shortName>
        <ecNumber evidence="3 13">2.7.7.87</ecNumber>
    </recommendedName>
    <alternativeName>
        <fullName evidence="11 13">L-threonylcarbamoyladenylate synthase</fullName>
    </alternativeName>
</protein>
<evidence type="ECO:0000256" key="12">
    <source>
        <dbReference type="ARBA" id="ARBA00048366"/>
    </source>
</evidence>
<evidence type="ECO:0000256" key="11">
    <source>
        <dbReference type="ARBA" id="ARBA00029774"/>
    </source>
</evidence>
<dbReference type="GO" id="GO:0000049">
    <property type="term" value="F:tRNA binding"/>
    <property type="evidence" value="ECO:0007669"/>
    <property type="project" value="TreeGrafter"/>
</dbReference>
<evidence type="ECO:0000256" key="13">
    <source>
        <dbReference type="PIRNR" id="PIRNR004930"/>
    </source>
</evidence>
<evidence type="ECO:0000256" key="2">
    <source>
        <dbReference type="ARBA" id="ARBA00007663"/>
    </source>
</evidence>
<feature type="binding site" evidence="14">
    <location>
        <position position="35"/>
    </location>
    <ligand>
        <name>L-threonine</name>
        <dbReference type="ChEBI" id="CHEBI:57926"/>
    </ligand>
</feature>
<dbReference type="AlphaFoldDB" id="Q82VW2"/>
<dbReference type="DNASU" id="1081887"/>
<dbReference type="PROSITE" id="PS51163">
    <property type="entry name" value="YRDC"/>
    <property type="match status" value="1"/>
</dbReference>
<comment type="similarity">
    <text evidence="2 13">Belongs to the SUA5 family.</text>
</comment>
<keyword evidence="10 13" id="KW-0067">ATP-binding</keyword>
<comment type="function">
    <text evidence="13">Required for the formation of a threonylcarbamoyl group on adenosine at position 37 (t(6)A37) in tRNAs that read codons beginning with adenine.</text>
</comment>
<dbReference type="Proteomes" id="UP000001416">
    <property type="component" value="Chromosome"/>
</dbReference>
<evidence type="ECO:0000256" key="3">
    <source>
        <dbReference type="ARBA" id="ARBA00012584"/>
    </source>
</evidence>
<name>Q82VW2_NITEU</name>
<dbReference type="NCBIfam" id="TIGR00057">
    <property type="entry name" value="L-threonylcarbamoyladenylate synthase"/>
    <property type="match status" value="1"/>
</dbReference>
<dbReference type="GO" id="GO:0008033">
    <property type="term" value="P:tRNA processing"/>
    <property type="evidence" value="ECO:0007669"/>
    <property type="project" value="UniProtKB-KW"/>
</dbReference>
<evidence type="ECO:0000256" key="7">
    <source>
        <dbReference type="ARBA" id="ARBA00022694"/>
    </source>
</evidence>
<feature type="binding site" evidence="14">
    <location>
        <position position="121"/>
    </location>
    <ligand>
        <name>L-threonine</name>
        <dbReference type="ChEBI" id="CHEBI:57926"/>
    </ligand>
</feature>
<dbReference type="Pfam" id="PF01300">
    <property type="entry name" value="Sua5_yciO_yrdC"/>
    <property type="match status" value="1"/>
</dbReference>
<dbReference type="GO" id="GO:0003725">
    <property type="term" value="F:double-stranded RNA binding"/>
    <property type="evidence" value="ECO:0007669"/>
    <property type="project" value="UniProtKB-UniRule"/>
</dbReference>
<organism evidence="16 17">
    <name type="scientific">Nitrosomonas europaea (strain ATCC 19718 / CIP 103999 / KCTC 2705 / NBRC 14298)</name>
    <dbReference type="NCBI Taxonomy" id="228410"/>
    <lineage>
        <taxon>Bacteria</taxon>
        <taxon>Pseudomonadati</taxon>
        <taxon>Pseudomonadota</taxon>
        <taxon>Betaproteobacteria</taxon>
        <taxon>Nitrosomonadales</taxon>
        <taxon>Nitrosomonadaceae</taxon>
        <taxon>Nitrosomonas</taxon>
    </lineage>
</organism>
<evidence type="ECO:0000256" key="4">
    <source>
        <dbReference type="ARBA" id="ARBA00015492"/>
    </source>
</evidence>
<dbReference type="InterPro" id="IPR010923">
    <property type="entry name" value="T(6)A37_SUA5"/>
</dbReference>
<feature type="binding site" evidence="14">
    <location>
        <position position="67"/>
    </location>
    <ligand>
        <name>L-threonine</name>
        <dbReference type="ChEBI" id="CHEBI:57926"/>
    </ligand>
</feature>
<dbReference type="GO" id="GO:0006450">
    <property type="term" value="P:regulation of translational fidelity"/>
    <property type="evidence" value="ECO:0007669"/>
    <property type="project" value="TreeGrafter"/>
</dbReference>
<evidence type="ECO:0000256" key="1">
    <source>
        <dbReference type="ARBA" id="ARBA00004496"/>
    </source>
</evidence>
<dbReference type="InterPro" id="IPR006070">
    <property type="entry name" value="Sua5-like_dom"/>
</dbReference>
<dbReference type="GO" id="GO:0061710">
    <property type="term" value="F:L-threonylcarbamoyladenylate synthase"/>
    <property type="evidence" value="ECO:0007669"/>
    <property type="project" value="UniProtKB-EC"/>
</dbReference>
<feature type="binding site" evidence="14">
    <location>
        <position position="232"/>
    </location>
    <ligand>
        <name>ATP</name>
        <dbReference type="ChEBI" id="CHEBI:30616"/>
    </ligand>
</feature>
<dbReference type="InterPro" id="IPR005145">
    <property type="entry name" value="Sua5_C"/>
</dbReference>
<evidence type="ECO:0000256" key="8">
    <source>
        <dbReference type="ARBA" id="ARBA00022695"/>
    </source>
</evidence>
<dbReference type="EMBL" id="AL954747">
    <property type="protein sequence ID" value="CAD84857.1"/>
    <property type="molecule type" value="Genomic_DNA"/>
</dbReference>
<dbReference type="InterPro" id="IPR050156">
    <property type="entry name" value="TC-AMP_synthase_SUA5"/>
</dbReference>
<dbReference type="STRING" id="228410.NE0946"/>
<feature type="binding site" evidence="14">
    <location>
        <position position="183"/>
    </location>
    <ligand>
        <name>L-threonine</name>
        <dbReference type="ChEBI" id="CHEBI:57926"/>
    </ligand>
</feature>
<dbReference type="eggNOG" id="COG0009">
    <property type="taxonomic scope" value="Bacteria"/>
</dbReference>
<sequence length="339" mass="37287">MLQTDNLIPDFINKQITQAVMSLRSGNVVAFPTETVYGLGADISQPQAIQKIFEIKGRPSSHPLIVHFANLSELEFWAENIPATAWILAQHFWPGPLTLILTKSNHIPLSVTGGQETVGLRIPRHPIALKLLEQLGSCKALAAPSANRFGFVSPTIADHVKNAFNDKIEVILDGGPCEVGLESTIVSCIDKDVTILRPGGISVLSIENLLQQKVSVKSQNKIRTPGSLSSHYATATPLEICQSSESLFSRSFDLLQQGIRTAVIIRSIHLIPMLNSDDKFHYILMPNDPVAFGKDLYATLRKLDDANFERILVEAPPDDLEWLAVADRLSRASYSFTSK</sequence>
<dbReference type="OrthoDB" id="9814580at2"/>
<feature type="binding site" evidence="14">
    <location>
        <position position="58"/>
    </location>
    <ligand>
        <name>ATP</name>
        <dbReference type="ChEBI" id="CHEBI:30616"/>
    </ligand>
</feature>
<feature type="domain" description="YrdC-like" evidence="15">
    <location>
        <begin position="13"/>
        <end position="201"/>
    </location>
</feature>
<evidence type="ECO:0000256" key="6">
    <source>
        <dbReference type="ARBA" id="ARBA00022679"/>
    </source>
</evidence>
<keyword evidence="8 13" id="KW-0548">Nucleotidyltransferase</keyword>
<evidence type="ECO:0000256" key="5">
    <source>
        <dbReference type="ARBA" id="ARBA00022490"/>
    </source>
</evidence>
<dbReference type="Gene3D" id="3.40.50.11030">
    <property type="entry name" value="Threonylcarbamoyl-AMP synthase, C-terminal domain"/>
    <property type="match status" value="1"/>
</dbReference>
<reference evidence="16 17" key="1">
    <citation type="journal article" date="2003" name="J. Bacteriol.">
        <title>Complete genome sequence of the ammonia-oxidizing bacterium and obligate chemolithoautotroph Nitrosomonas europaea.</title>
        <authorList>
            <person name="Chain P."/>
            <person name="Lamerdin J."/>
            <person name="Larimer F."/>
            <person name="Regala W."/>
            <person name="Land M."/>
            <person name="Hauser L."/>
            <person name="Hooper A."/>
            <person name="Klotz M."/>
            <person name="Norton J."/>
            <person name="Sayavedra-Soto L."/>
            <person name="Arciero D."/>
            <person name="Hommes N."/>
            <person name="Whittaker M."/>
            <person name="Arp D."/>
        </authorList>
    </citation>
    <scope>NUCLEOTIDE SEQUENCE [LARGE SCALE GENOMIC DNA]</scope>
    <source>
        <strain evidence="17">ATCC 19718 / CIP 103999 / KCTC 2705 / NBRC 14298</strain>
    </source>
</reference>
<feature type="binding site" evidence="14">
    <location>
        <position position="143"/>
    </location>
    <ligand>
        <name>L-threonine</name>
        <dbReference type="ChEBI" id="CHEBI:57926"/>
    </ligand>
</feature>
<feature type="binding site" evidence="14">
    <location>
        <position position="197"/>
    </location>
    <ligand>
        <name>ATP</name>
        <dbReference type="ChEBI" id="CHEBI:30616"/>
    </ligand>
</feature>
<dbReference type="PANTHER" id="PTHR17490:SF16">
    <property type="entry name" value="THREONYLCARBAMOYL-AMP SYNTHASE"/>
    <property type="match status" value="1"/>
</dbReference>
<comment type="subcellular location">
    <subcellularLocation>
        <location evidence="1 13">Cytoplasm</location>
    </subcellularLocation>
</comment>
<keyword evidence="6 13" id="KW-0808">Transferase</keyword>
<dbReference type="KEGG" id="neu:NE0946"/>
<proteinExistence type="inferred from homology"/>
<dbReference type="GeneID" id="87104138"/>
<evidence type="ECO:0000313" key="16">
    <source>
        <dbReference type="EMBL" id="CAD84857.1"/>
    </source>
</evidence>
<evidence type="ECO:0000256" key="14">
    <source>
        <dbReference type="PIRSR" id="PIRSR004930-1"/>
    </source>
</evidence>
<dbReference type="SUPFAM" id="SSF55821">
    <property type="entry name" value="YrdC/RibB"/>
    <property type="match status" value="1"/>
</dbReference>
<accession>Q82VW2</accession>
<dbReference type="RefSeq" id="WP_011111555.1">
    <property type="nucleotide sequence ID" value="NC_004757.1"/>
</dbReference>
<dbReference type="PhylomeDB" id="Q82VW2"/>
<gene>
    <name evidence="16" type="ordered locus">NE0946</name>
</gene>
<evidence type="ECO:0000313" key="17">
    <source>
        <dbReference type="Proteomes" id="UP000001416"/>
    </source>
</evidence>
<dbReference type="GO" id="GO:0005737">
    <property type="term" value="C:cytoplasm"/>
    <property type="evidence" value="ECO:0007669"/>
    <property type="project" value="UniProtKB-SubCell"/>
</dbReference>
<feature type="binding site" evidence="14">
    <location>
        <position position="145"/>
    </location>
    <ligand>
        <name>ATP</name>
        <dbReference type="ChEBI" id="CHEBI:30616"/>
    </ligand>
</feature>
<dbReference type="Gene3D" id="3.90.870.10">
    <property type="entry name" value="DHBP synthase"/>
    <property type="match status" value="1"/>
</dbReference>
<dbReference type="InterPro" id="IPR017945">
    <property type="entry name" value="DHBP_synth_RibB-like_a/b_dom"/>
</dbReference>
<dbReference type="GO" id="GO:0005524">
    <property type="term" value="F:ATP binding"/>
    <property type="evidence" value="ECO:0007669"/>
    <property type="project" value="UniProtKB-UniRule"/>
</dbReference>
<dbReference type="PIRSF" id="PIRSF004930">
    <property type="entry name" value="Tln_factor_SUA5"/>
    <property type="match status" value="1"/>
</dbReference>
<keyword evidence="17" id="KW-1185">Reference proteome</keyword>
<evidence type="ECO:0000256" key="9">
    <source>
        <dbReference type="ARBA" id="ARBA00022741"/>
    </source>
</evidence>
<dbReference type="FunFam" id="3.90.870.10:FF:000009">
    <property type="entry name" value="Threonylcarbamoyl-AMP synthase, putative"/>
    <property type="match status" value="1"/>
</dbReference>
<dbReference type="PANTHER" id="PTHR17490">
    <property type="entry name" value="SUA5"/>
    <property type="match status" value="1"/>
</dbReference>
<keyword evidence="9 13" id="KW-0547">Nucleotide-binding</keyword>
<feature type="binding site" evidence="14">
    <location>
        <position position="153"/>
    </location>
    <ligand>
        <name>ATP</name>
        <dbReference type="ChEBI" id="CHEBI:30616"/>
    </ligand>
</feature>
<keyword evidence="5 13" id="KW-0963">Cytoplasm</keyword>
<dbReference type="SMR" id="Q82VW2"/>
<feature type="binding site" evidence="14">
    <location>
        <position position="117"/>
    </location>
    <ligand>
        <name>ATP</name>
        <dbReference type="ChEBI" id="CHEBI:30616"/>
    </ligand>
</feature>
<evidence type="ECO:0000256" key="10">
    <source>
        <dbReference type="ARBA" id="ARBA00022840"/>
    </source>
</evidence>
<keyword evidence="7 13" id="KW-0819">tRNA processing</keyword>